<reference evidence="2 3" key="2">
    <citation type="journal article" date="2013" name="Genome Announc.">
        <title>Genome Sequences of Three hpAfrica2 Strains of Helicobacter pylori.</title>
        <authorList>
            <person name="Duncan S.S."/>
            <person name="Bertoli M.T."/>
            <person name="Kersulyte D."/>
            <person name="Valk P.L."/>
            <person name="Tamma S."/>
            <person name="Segal I."/>
            <person name="McClain M.S."/>
            <person name="Cover T.L."/>
            <person name="Berg D.E."/>
        </authorList>
    </citation>
    <scope>NUCLEOTIDE SEQUENCE [LARGE SCALE GENOMIC DNA]</scope>
    <source>
        <strain evidence="2 3">SouthAfrica7</strain>
    </source>
</reference>
<evidence type="ECO:0000313" key="3">
    <source>
        <dbReference type="Proteomes" id="UP000007467"/>
    </source>
</evidence>
<organism evidence="2 3">
    <name type="scientific">Helicobacter pylori (strain SouthAfrica7)</name>
    <dbReference type="NCBI Taxonomy" id="907239"/>
    <lineage>
        <taxon>Bacteria</taxon>
        <taxon>Pseudomonadati</taxon>
        <taxon>Campylobacterota</taxon>
        <taxon>Epsilonproteobacteria</taxon>
        <taxon>Campylobacterales</taxon>
        <taxon>Helicobacteraceae</taxon>
        <taxon>Helicobacter</taxon>
    </lineage>
</organism>
<dbReference type="AlphaFoldDB" id="E8QSB4"/>
<accession>E8QSB4</accession>
<dbReference type="PATRIC" id="fig|907239.3.peg.909"/>
<keyword evidence="1" id="KW-0175">Coiled coil</keyword>
<dbReference type="KEGG" id="hes:HPSA_04470"/>
<sequence>MLFKGSVKPISNKPNYSEITMQKIVFSSFSLFSFLFSSLFSLCSAEENGAYASVGVEYSIAHAVEHNNPFLNQERIKTISNAQNQINELNQVKSQVKNMPNNFNYINNALKNHSKLTPTEMQAEQYYLQSTLKGIEKIVVLSHSAPSNPKLVQALEKMQEPTANPLAFEENLKNLELQFDHSQNNILSSLSSQITQISNSLNALDPTSYSKNISSMYGVGLSVGYKHFFTKKKNQGFRYYLFYDYGYSNFGFVGNGVTSLGKMNNHLYGLGIDYLFNFIDNEKKHSSVGFYVGFALAGSSWVGSGLGMWVSQTGFINNYLTGYQAKMHTSFFQIPLNLGIRVNVDRHNGFEMGLKIPLAVNSFYETHGKGLNTSLFFKRLVMFHVSYVYSF</sequence>
<evidence type="ECO:0000313" key="2">
    <source>
        <dbReference type="EMBL" id="ADU84878.1"/>
    </source>
</evidence>
<evidence type="ECO:0008006" key="4">
    <source>
        <dbReference type="Google" id="ProtNLM"/>
    </source>
</evidence>
<dbReference type="eggNOG" id="COG3170">
    <property type="taxonomic scope" value="Bacteria"/>
</dbReference>
<reference evidence="3" key="1">
    <citation type="submission" date="2010-11" db="EMBL/GenBank/DDBJ databases">
        <title>Genome sequence of Helicobacter pylori strain SouthAfrica7.</title>
        <authorList>
            <person name="Kersulyte D."/>
            <person name="Segal I."/>
            <person name="Mistry R."/>
            <person name="Berg D.E."/>
        </authorList>
    </citation>
    <scope>NUCLEOTIDE SEQUENCE [LARGE SCALE GENOMIC DNA]</scope>
    <source>
        <strain evidence="3">SouthAfrica7</strain>
    </source>
</reference>
<dbReference type="HOGENOM" id="CLU_026212_7_0_7"/>
<protein>
    <recommendedName>
        <fullName evidence="4">Outer membrane protein</fullName>
    </recommendedName>
</protein>
<feature type="coiled-coil region" evidence="1">
    <location>
        <begin position="72"/>
        <end position="99"/>
    </location>
</feature>
<gene>
    <name evidence="2" type="ordered locus">HPSA_04470</name>
</gene>
<dbReference type="InterPro" id="IPR002718">
    <property type="entry name" value="OMP_Helicobacter"/>
</dbReference>
<evidence type="ECO:0000256" key="1">
    <source>
        <dbReference type="SAM" id="Coils"/>
    </source>
</evidence>
<name>E8QSB4_HELPW</name>
<dbReference type="Pfam" id="PF01856">
    <property type="entry name" value="HP_OMP"/>
    <property type="match status" value="1"/>
</dbReference>
<dbReference type="Proteomes" id="UP000007467">
    <property type="component" value="Chromosome"/>
</dbReference>
<dbReference type="EMBL" id="CP002336">
    <property type="protein sequence ID" value="ADU84878.1"/>
    <property type="molecule type" value="Genomic_DNA"/>
</dbReference>
<dbReference type="PRINTS" id="PR01776">
    <property type="entry name" value="HPOMPFAMILY"/>
</dbReference>
<proteinExistence type="predicted"/>